<feature type="transmembrane region" description="Helical" evidence="1">
    <location>
        <begin position="63"/>
        <end position="79"/>
    </location>
</feature>
<evidence type="ECO:0000313" key="2">
    <source>
        <dbReference type="EMBL" id="QDQ27624.1"/>
    </source>
</evidence>
<dbReference type="KEGG" id="cari:FNU76_15400"/>
<keyword evidence="1" id="KW-1133">Transmembrane helix</keyword>
<evidence type="ECO:0000256" key="1">
    <source>
        <dbReference type="SAM" id="Phobius"/>
    </source>
</evidence>
<gene>
    <name evidence="2" type="ORF">FNU76_15400</name>
</gene>
<proteinExistence type="predicted"/>
<organism evidence="2 3">
    <name type="scientific">Chitinimonas arctica</name>
    <dbReference type="NCBI Taxonomy" id="2594795"/>
    <lineage>
        <taxon>Bacteria</taxon>
        <taxon>Pseudomonadati</taxon>
        <taxon>Pseudomonadota</taxon>
        <taxon>Betaproteobacteria</taxon>
        <taxon>Neisseriales</taxon>
        <taxon>Chitinibacteraceae</taxon>
        <taxon>Chitinimonas</taxon>
    </lineage>
</organism>
<keyword evidence="3" id="KW-1185">Reference proteome</keyword>
<accession>A0A516SHJ0</accession>
<dbReference type="Proteomes" id="UP000317550">
    <property type="component" value="Chromosome"/>
</dbReference>
<feature type="transmembrane region" description="Helical" evidence="1">
    <location>
        <begin position="31"/>
        <end position="51"/>
    </location>
</feature>
<evidence type="ECO:0000313" key="3">
    <source>
        <dbReference type="Proteomes" id="UP000317550"/>
    </source>
</evidence>
<dbReference type="EMBL" id="CP041730">
    <property type="protein sequence ID" value="QDQ27624.1"/>
    <property type="molecule type" value="Genomic_DNA"/>
</dbReference>
<reference evidence="3" key="1">
    <citation type="submission" date="2019-07" db="EMBL/GenBank/DDBJ databases">
        <title>Chitinimonas sp. nov., isolated from Ny-Alesund, arctica soil.</title>
        <authorList>
            <person name="Xu Q."/>
            <person name="Peng F."/>
        </authorList>
    </citation>
    <scope>NUCLEOTIDE SEQUENCE [LARGE SCALE GENOMIC DNA]</scope>
    <source>
        <strain evidence="3">R3-44</strain>
    </source>
</reference>
<keyword evidence="1" id="KW-0472">Membrane</keyword>
<dbReference type="AlphaFoldDB" id="A0A516SHJ0"/>
<dbReference type="OrthoDB" id="9135625at2"/>
<sequence length="87" mass="10143">MRRKLRIQAASRLREDDEERRILAPAEPLPLGYKYCAVVGILLFWGFFAGWMGPGGRDGMETGFTLFGLCQLPLLWRWLRGQMRRWG</sequence>
<dbReference type="RefSeq" id="WP_144279017.1">
    <property type="nucleotide sequence ID" value="NZ_CP041730.1"/>
</dbReference>
<protein>
    <submittedName>
        <fullName evidence="2">Uncharacterized protein</fullName>
    </submittedName>
</protein>
<keyword evidence="1" id="KW-0812">Transmembrane</keyword>
<name>A0A516SHJ0_9NEIS</name>